<name>A0P7J4_9PROT</name>
<proteinExistence type="predicted"/>
<organism evidence="1 2">
    <name type="scientific">Methylophilales bacterium HTCC2181</name>
    <dbReference type="NCBI Taxonomy" id="383631"/>
    <lineage>
        <taxon>Bacteria</taxon>
        <taxon>Pseudomonadati</taxon>
        <taxon>Pseudomonadota</taxon>
        <taxon>Betaproteobacteria</taxon>
        <taxon>Nitrosomonadales</taxon>
        <taxon>OM43 clade</taxon>
    </lineage>
</organism>
<accession>A0P7J4</accession>
<protein>
    <submittedName>
        <fullName evidence="1">Uncharacterized protein</fullName>
    </submittedName>
</protein>
<sequence>MGKNIKGSCGGLNTLSGSDKCLVCNKDIDPNSPLIDRLGCEKMKKTS</sequence>
<keyword evidence="2" id="KW-1185">Reference proteome</keyword>
<evidence type="ECO:0000313" key="1">
    <source>
        <dbReference type="EMBL" id="EAV47504.1"/>
    </source>
</evidence>
<reference evidence="1 2" key="1">
    <citation type="submission" date="2006-11" db="EMBL/GenBank/DDBJ databases">
        <authorList>
            <person name="Giovannoni S."/>
            <person name="Vergin K."/>
            <person name="Ferriera S."/>
            <person name="Johnson J."/>
            <person name="Kravitz S."/>
            <person name="Beeson K."/>
            <person name="Sutton G."/>
            <person name="Rogers Y.-H."/>
            <person name="Friedman R."/>
            <person name="Frazier M."/>
            <person name="Venter J.C."/>
        </authorList>
    </citation>
    <scope>NUCLEOTIDE SEQUENCE [LARGE SCALE GENOMIC DNA]</scope>
    <source>
        <strain evidence="1 2">HTCC2181</strain>
    </source>
</reference>
<evidence type="ECO:0000313" key="2">
    <source>
        <dbReference type="Proteomes" id="UP000054262"/>
    </source>
</evidence>
<dbReference type="EMBL" id="AAUX01000001">
    <property type="protein sequence ID" value="EAV47504.1"/>
    <property type="molecule type" value="Genomic_DNA"/>
</dbReference>
<gene>
    <name evidence="1" type="ORF">MB2181_05485</name>
</gene>
<comment type="caution">
    <text evidence="1">The sequence shown here is derived from an EMBL/GenBank/DDBJ whole genome shotgun (WGS) entry which is preliminary data.</text>
</comment>
<dbReference type="Proteomes" id="UP000054262">
    <property type="component" value="Unassembled WGS sequence"/>
</dbReference>
<dbReference type="AlphaFoldDB" id="A0P7J4"/>